<evidence type="ECO:0000313" key="2">
    <source>
        <dbReference type="Proteomes" id="UP000569005"/>
    </source>
</evidence>
<dbReference type="Proteomes" id="UP000569005">
    <property type="component" value="Unassembled WGS sequence"/>
</dbReference>
<name>A0ACC5NX22_9BACT</name>
<evidence type="ECO:0000313" key="1">
    <source>
        <dbReference type="EMBL" id="MBB5338961.1"/>
    </source>
</evidence>
<comment type="caution">
    <text evidence="1">The sequence shown here is derived from an EMBL/GenBank/DDBJ whole genome shotgun (WGS) entry which is preliminary data.</text>
</comment>
<accession>A0ACC5NX22</accession>
<keyword evidence="2" id="KW-1185">Reference proteome</keyword>
<keyword evidence="1" id="KW-0238">DNA-binding</keyword>
<proteinExistence type="predicted"/>
<reference evidence="1" key="1">
    <citation type="submission" date="2020-08" db="EMBL/GenBank/DDBJ databases">
        <title>Genomic Encyclopedia of Type Strains, Phase IV (KMG-V): Genome sequencing to study the core and pangenomes of soil and plant-associated prokaryotes.</title>
        <authorList>
            <person name="Whitman W."/>
        </authorList>
    </citation>
    <scope>NUCLEOTIDE SEQUENCE</scope>
    <source>
        <strain evidence="1">M8UP15</strain>
    </source>
</reference>
<protein>
    <submittedName>
        <fullName evidence="1">DNA-binding transcriptional LysR family regulator</fullName>
    </submittedName>
</protein>
<organism evidence="1 2">
    <name type="scientific">Tunturiibacter gelidiferens</name>
    <dbReference type="NCBI Taxonomy" id="3069689"/>
    <lineage>
        <taxon>Bacteria</taxon>
        <taxon>Pseudomonadati</taxon>
        <taxon>Acidobacteriota</taxon>
        <taxon>Terriglobia</taxon>
        <taxon>Terriglobales</taxon>
        <taxon>Acidobacteriaceae</taxon>
        <taxon>Tunturiibacter</taxon>
    </lineage>
</organism>
<gene>
    <name evidence="1" type="ORF">HDF13_001294</name>
</gene>
<sequence>MIGSAYHMELRHLRYFTAVVQWKGYREASRHLYITQPSISEAVSDLESELGIKLFSRDGRLARLTPEGQVFYEEAIKTLAQAERSIATAQRAAKGEIGRLGIGFIGFASYPFLSDLLRKFKARHPGVALRLEENVPSGQDLAFDRGEIDIGFTRPPSADRSSSYESRLLFREPLVVALPKTRKVKTKRIRIADLAGERIVTFQRASSPEVYDTIIRACNDNGFSPRMHNELNNMHSVLSTVEAEEGVAIVSASASNLRADNVSFYRLQPDNVRIDFVATWRKKEPSIALKSFLELLDAEMPAIRQKTRFP</sequence>
<dbReference type="EMBL" id="JACHEA010000001">
    <property type="protein sequence ID" value="MBB5338961.1"/>
    <property type="molecule type" value="Genomic_DNA"/>
</dbReference>